<evidence type="ECO:0000256" key="13">
    <source>
        <dbReference type="SAM" id="SignalP"/>
    </source>
</evidence>
<dbReference type="GO" id="GO:0036374">
    <property type="term" value="F:glutathione hydrolase activity"/>
    <property type="evidence" value="ECO:0007669"/>
    <property type="project" value="UniProtKB-UniRule"/>
</dbReference>
<feature type="binding site" evidence="11">
    <location>
        <position position="410"/>
    </location>
    <ligand>
        <name>L-glutamate</name>
        <dbReference type="ChEBI" id="CHEBI:29985"/>
    </ligand>
</feature>
<dbReference type="InterPro" id="IPR029055">
    <property type="entry name" value="Ntn_hydrolases_N"/>
</dbReference>
<dbReference type="GO" id="GO:0006751">
    <property type="term" value="P:glutathione catabolic process"/>
    <property type="evidence" value="ECO:0007669"/>
    <property type="project" value="UniProtKB-UniRule"/>
</dbReference>
<dbReference type="FunFam" id="3.60.20.40:FF:000004">
    <property type="entry name" value="Glutathione hydrolase 1"/>
    <property type="match status" value="1"/>
</dbReference>
<dbReference type="SUPFAM" id="SSF56235">
    <property type="entry name" value="N-terminal nucleophile aminohydrolases (Ntn hydrolases)"/>
    <property type="match status" value="1"/>
</dbReference>
<protein>
    <recommendedName>
        <fullName evidence="12">Glutathione hydrolase</fullName>
        <ecNumber evidence="12">2.3.2.2</ecNumber>
        <ecNumber evidence="12">3.4.19.13</ecNumber>
    </recommendedName>
    <alternativeName>
        <fullName evidence="12">Gamma-glutamyltransferase</fullName>
    </alternativeName>
    <alternativeName>
        <fullName evidence="12">Gamma-glutamyltranspeptidase</fullName>
    </alternativeName>
</protein>
<feature type="binding site" evidence="11">
    <location>
        <begin position="440"/>
        <end position="441"/>
    </location>
    <ligand>
        <name>L-glutamate</name>
        <dbReference type="ChEBI" id="CHEBI:29985"/>
    </ligand>
</feature>
<dbReference type="OrthoDB" id="2015213at2759"/>
<accession>A0A6J0LVH3</accession>
<sequence length="572" mass="61632">MMPKATVVLLLLVVAAVGNATAEKRQPRIVKHNGVVATDDERCSEIGMRVLRQGGNAVDASVAAALCLGVVSPASSGLGGGAFMVVKLADGDEIAYDSREVAPLRATENMYGGHVDLKRKGALSVGVPGELAGLFTAWKQHGKLPWKQLVYPAENLAKGFKITKYLHMQMNATRGGILQDKGLSELFVSNGELKTPGMICHNPILASTLRKIAEYGPKAFYNGTVAFDIVKDVSNLGGILTLEDLRRYRVKVKRPLSTEILGYRVLGMPPPSSGGPAMMLVLNMLSRYGIPSGVSGSLGVHRLVEALKHAFAVRMNLGDPDFVDVTKVVSDMLSIEFAESLKKKINDNTTFDPKYYGGRWNQIKDHGTSHISIIDSERNAVSMTTTINSYFGALILSPSTGIVLNNEMDDFSIPMKHDGSESVPPPAPANFIRPGKRPLSSMTPTIVLKDGKVKAAVGASGGVNIIAGTVEVYLNYFFLKMDPLSAVLSPRIYHQLIPNVVSYENWTTVFSDHFEIRKETRAVLEKKGHVLKPISGGTIAQFVVQESGANSRGLSELVAVSDPRKGGFPSGF</sequence>
<feature type="binding site" evidence="11">
    <location>
        <position position="99"/>
    </location>
    <ligand>
        <name>L-glutamate</name>
        <dbReference type="ChEBI" id="CHEBI:29985"/>
    </ligand>
</feature>
<dbReference type="NCBIfam" id="TIGR00066">
    <property type="entry name" value="g_glut_trans"/>
    <property type="match status" value="1"/>
</dbReference>
<evidence type="ECO:0000313" key="15">
    <source>
        <dbReference type="RefSeq" id="XP_018464190.2"/>
    </source>
</evidence>
<evidence type="ECO:0000256" key="5">
    <source>
        <dbReference type="ARBA" id="ARBA00022679"/>
    </source>
</evidence>
<evidence type="ECO:0000256" key="10">
    <source>
        <dbReference type="PIRSR" id="PIRSR600101-1"/>
    </source>
</evidence>
<dbReference type="EC" id="3.4.19.13" evidence="12"/>
<comment type="function">
    <text evidence="12">Cleaves the gamma-glutamyl peptide bond of glutathione and glutathione conjugates.</text>
</comment>
<dbReference type="Gene3D" id="3.60.20.40">
    <property type="match status" value="1"/>
</dbReference>
<dbReference type="FunFam" id="1.10.246.130:FF:000001">
    <property type="entry name" value="Gamma-glutamyltransferase 5 isoform 1"/>
    <property type="match status" value="1"/>
</dbReference>
<feature type="signal peptide" evidence="13">
    <location>
        <begin position="1"/>
        <end position="22"/>
    </location>
</feature>
<dbReference type="PANTHER" id="PTHR11686:SF34">
    <property type="entry name" value="GLUTATHIONE HYDROLASE 1-RELATED"/>
    <property type="match status" value="1"/>
</dbReference>
<dbReference type="GO" id="GO:0016756">
    <property type="term" value="F:glutathione gamma-glutamylcysteinyltransferase activity"/>
    <property type="evidence" value="ECO:0007669"/>
    <property type="project" value="UniProtKB-ARBA"/>
</dbReference>
<dbReference type="PRINTS" id="PR01210">
    <property type="entry name" value="GGTRANSPTASE"/>
</dbReference>
<dbReference type="Pfam" id="PF01019">
    <property type="entry name" value="G_glu_transpept"/>
    <property type="match status" value="1"/>
</dbReference>
<keyword evidence="7" id="KW-0325">Glycoprotein</keyword>
<dbReference type="Gene3D" id="1.10.246.130">
    <property type="match status" value="1"/>
</dbReference>
<comment type="pathway">
    <text evidence="3 12">Sulfur metabolism; glutathione metabolism.</text>
</comment>
<evidence type="ECO:0000256" key="1">
    <source>
        <dbReference type="ARBA" id="ARBA00001049"/>
    </source>
</evidence>
<comment type="catalytic activity">
    <reaction evidence="1 12">
        <text>an S-substituted glutathione + H2O = an S-substituted L-cysteinylglycine + L-glutamate</text>
        <dbReference type="Rhea" id="RHEA:59468"/>
        <dbReference type="ChEBI" id="CHEBI:15377"/>
        <dbReference type="ChEBI" id="CHEBI:29985"/>
        <dbReference type="ChEBI" id="CHEBI:90779"/>
        <dbReference type="ChEBI" id="CHEBI:143103"/>
        <dbReference type="EC" id="3.4.19.13"/>
    </reaction>
</comment>
<comment type="similarity">
    <text evidence="4">Belongs to the gamma-glutamyltransferase family.</text>
</comment>
<keyword evidence="13" id="KW-0732">Signal</keyword>
<comment type="catalytic activity">
    <reaction evidence="2 12">
        <text>glutathione + H2O = L-cysteinylglycine + L-glutamate</text>
        <dbReference type="Rhea" id="RHEA:28807"/>
        <dbReference type="ChEBI" id="CHEBI:15377"/>
        <dbReference type="ChEBI" id="CHEBI:29985"/>
        <dbReference type="ChEBI" id="CHEBI:57925"/>
        <dbReference type="ChEBI" id="CHEBI:61694"/>
        <dbReference type="EC" id="3.4.19.13"/>
    </reaction>
</comment>
<evidence type="ECO:0000256" key="7">
    <source>
        <dbReference type="ARBA" id="ARBA00023180"/>
    </source>
</evidence>
<dbReference type="EC" id="2.3.2.2" evidence="12"/>
<dbReference type="AlphaFoldDB" id="A0A6J0LVH3"/>
<evidence type="ECO:0000313" key="14">
    <source>
        <dbReference type="Proteomes" id="UP000504610"/>
    </source>
</evidence>
<evidence type="ECO:0000256" key="4">
    <source>
        <dbReference type="ARBA" id="ARBA00009381"/>
    </source>
</evidence>
<dbReference type="InterPro" id="IPR043137">
    <property type="entry name" value="GGT_ssub_C"/>
</dbReference>
<evidence type="ECO:0000256" key="8">
    <source>
        <dbReference type="ARBA" id="ARBA00023315"/>
    </source>
</evidence>
<reference evidence="14" key="1">
    <citation type="journal article" date="2019" name="Database">
        <title>The radish genome database (RadishGD): an integrated information resource for radish genomics.</title>
        <authorList>
            <person name="Yu H.J."/>
            <person name="Baek S."/>
            <person name="Lee Y.J."/>
            <person name="Cho A."/>
            <person name="Mun J.H."/>
        </authorList>
    </citation>
    <scope>NUCLEOTIDE SEQUENCE [LARGE SCALE GENOMIC DNA]</scope>
    <source>
        <strain evidence="14">cv. WK10039</strain>
    </source>
</reference>
<evidence type="ECO:0000256" key="12">
    <source>
        <dbReference type="RuleBase" id="RU368068"/>
    </source>
</evidence>
<dbReference type="InterPro" id="IPR043138">
    <property type="entry name" value="GGT_lsub"/>
</dbReference>
<feature type="active site" description="Nucleophile" evidence="10">
    <location>
        <position position="368"/>
    </location>
</feature>
<dbReference type="UniPathway" id="UPA00204"/>
<feature type="chain" id="PRO_5040986018" description="Glutathione hydrolase" evidence="13">
    <location>
        <begin position="23"/>
        <end position="572"/>
    </location>
</feature>
<dbReference type="GO" id="GO:0103068">
    <property type="term" value="F:leukotriene C4 gamma-glutamyl transferase activity"/>
    <property type="evidence" value="ECO:0007669"/>
    <property type="project" value="UniProtKB-EC"/>
</dbReference>
<evidence type="ECO:0000256" key="3">
    <source>
        <dbReference type="ARBA" id="ARBA00005115"/>
    </source>
</evidence>
<keyword evidence="14" id="KW-1185">Reference proteome</keyword>
<dbReference type="InterPro" id="IPR000101">
    <property type="entry name" value="GGT_peptidase"/>
</dbReference>
<dbReference type="GeneID" id="108835432"/>
<evidence type="ECO:0000256" key="11">
    <source>
        <dbReference type="PIRSR" id="PIRSR600101-2"/>
    </source>
</evidence>
<evidence type="ECO:0000256" key="9">
    <source>
        <dbReference type="ARBA" id="ARBA00047417"/>
    </source>
</evidence>
<dbReference type="GO" id="GO:0005886">
    <property type="term" value="C:plasma membrane"/>
    <property type="evidence" value="ECO:0007669"/>
    <property type="project" value="TreeGrafter"/>
</dbReference>
<reference evidence="15" key="2">
    <citation type="submission" date="2025-08" db="UniProtKB">
        <authorList>
            <consortium name="RefSeq"/>
        </authorList>
    </citation>
    <scope>IDENTIFICATION</scope>
    <source>
        <tissue evidence="15">Leaf</tissue>
    </source>
</reference>
<evidence type="ECO:0000256" key="2">
    <source>
        <dbReference type="ARBA" id="ARBA00001089"/>
    </source>
</evidence>
<evidence type="ECO:0000256" key="6">
    <source>
        <dbReference type="ARBA" id="ARBA00022801"/>
    </source>
</evidence>
<feature type="binding site" evidence="11">
    <location>
        <begin position="386"/>
        <end position="388"/>
    </location>
    <ligand>
        <name>L-glutamate</name>
        <dbReference type="ChEBI" id="CHEBI:29985"/>
    </ligand>
</feature>
<feature type="binding site" evidence="11">
    <location>
        <position position="462"/>
    </location>
    <ligand>
        <name>L-glutamate</name>
        <dbReference type="ChEBI" id="CHEBI:29985"/>
    </ligand>
</feature>
<dbReference type="Proteomes" id="UP000504610">
    <property type="component" value="Chromosome 2"/>
</dbReference>
<comment type="catalytic activity">
    <reaction evidence="9 12">
        <text>an N-terminal (5-L-glutamyl)-[peptide] + an alpha-amino acid = 5-L-glutamyl amino acid + an N-terminal L-alpha-aminoacyl-[peptide]</text>
        <dbReference type="Rhea" id="RHEA:23904"/>
        <dbReference type="Rhea" id="RHEA-COMP:9780"/>
        <dbReference type="Rhea" id="RHEA-COMP:9795"/>
        <dbReference type="ChEBI" id="CHEBI:77644"/>
        <dbReference type="ChEBI" id="CHEBI:78597"/>
        <dbReference type="ChEBI" id="CHEBI:78599"/>
        <dbReference type="ChEBI" id="CHEBI:78608"/>
        <dbReference type="EC" id="2.3.2.2"/>
    </reaction>
</comment>
<dbReference type="RefSeq" id="XP_018464190.2">
    <property type="nucleotide sequence ID" value="XM_018608688.2"/>
</dbReference>
<organism evidence="14 15">
    <name type="scientific">Raphanus sativus</name>
    <name type="common">Radish</name>
    <name type="synonym">Raphanus raphanistrum var. sativus</name>
    <dbReference type="NCBI Taxonomy" id="3726"/>
    <lineage>
        <taxon>Eukaryota</taxon>
        <taxon>Viridiplantae</taxon>
        <taxon>Streptophyta</taxon>
        <taxon>Embryophyta</taxon>
        <taxon>Tracheophyta</taxon>
        <taxon>Spermatophyta</taxon>
        <taxon>Magnoliopsida</taxon>
        <taxon>eudicotyledons</taxon>
        <taxon>Gunneridae</taxon>
        <taxon>Pentapetalae</taxon>
        <taxon>rosids</taxon>
        <taxon>malvids</taxon>
        <taxon>Brassicales</taxon>
        <taxon>Brassicaceae</taxon>
        <taxon>Brassiceae</taxon>
        <taxon>Raphanus</taxon>
    </lineage>
</organism>
<dbReference type="KEGG" id="rsz:108835432"/>
<gene>
    <name evidence="15" type="primary">LOC108835432</name>
</gene>
<keyword evidence="8 12" id="KW-0012">Acyltransferase</keyword>
<name>A0A6J0LVH3_RAPSA</name>
<keyword evidence="5 12" id="KW-0808">Transferase</keyword>
<keyword evidence="6 12" id="KW-0378">Hydrolase</keyword>
<dbReference type="PANTHER" id="PTHR11686">
    <property type="entry name" value="GAMMA GLUTAMYL TRANSPEPTIDASE"/>
    <property type="match status" value="1"/>
</dbReference>
<proteinExistence type="inferred from homology"/>